<dbReference type="Proteomes" id="UP000215148">
    <property type="component" value="Chromosome 2"/>
</dbReference>
<dbReference type="AlphaFoldDB" id="A0A223N463"/>
<evidence type="ECO:0008006" key="3">
    <source>
        <dbReference type="Google" id="ProtNLM"/>
    </source>
</evidence>
<keyword evidence="2" id="KW-1185">Reference proteome</keyword>
<sequence length="85" mass="9494">MGTRPQNANKQFKSDSARLAFLVWVKFSVYGVQIEYGGSVLHTLIGRYATQGNLGVQSFGISLAIRFVLSANEHFYPKFRGLLKP</sequence>
<protein>
    <recommendedName>
        <fullName evidence="3">DUF3265 domain-containing protein</fullName>
    </recommendedName>
</protein>
<dbReference type="EMBL" id="CP022742">
    <property type="protein sequence ID" value="ASU24540.1"/>
    <property type="molecule type" value="Genomic_DNA"/>
</dbReference>
<name>A0A223N463_9VIBR</name>
<dbReference type="KEGG" id="vqi:CCZ37_17075"/>
<gene>
    <name evidence="1" type="ORF">CCZ37_17075</name>
</gene>
<evidence type="ECO:0000313" key="2">
    <source>
        <dbReference type="Proteomes" id="UP000215148"/>
    </source>
</evidence>
<reference evidence="1 2" key="1">
    <citation type="submission" date="2017-08" db="EMBL/GenBank/DDBJ databases">
        <title>The Vibrio qinghaiensis sp.-Q67 is a luminous bacteria isolated firstly from Qinghai lake, Qinghai province, China, which has been proved to be very sensitive to detect environmental and food pollutants. Therefore, complete genome analysis of V. qinghaiensis sp.-Q67 highlights the potential application of this strain on detection of hazards in the contaminated environments.</title>
        <authorList>
            <person name="Gong L."/>
        </authorList>
    </citation>
    <scope>NUCLEOTIDE SEQUENCE [LARGE SCALE GENOMIC DNA]</scope>
    <source>
        <strain evidence="1 2">Q67</strain>
    </source>
</reference>
<proteinExistence type="predicted"/>
<organism evidence="1 2">
    <name type="scientific">Vibrio qinghaiensis</name>
    <dbReference type="NCBI Taxonomy" id="2025808"/>
    <lineage>
        <taxon>Bacteria</taxon>
        <taxon>Pseudomonadati</taxon>
        <taxon>Pseudomonadota</taxon>
        <taxon>Gammaproteobacteria</taxon>
        <taxon>Vibrionales</taxon>
        <taxon>Vibrionaceae</taxon>
        <taxon>Vibrio</taxon>
    </lineage>
</organism>
<evidence type="ECO:0000313" key="1">
    <source>
        <dbReference type="EMBL" id="ASU24540.1"/>
    </source>
</evidence>
<accession>A0A223N463</accession>